<dbReference type="InterPro" id="IPR050247">
    <property type="entry name" value="Met_Aminopeptidase_Type2"/>
</dbReference>
<dbReference type="PANTHER" id="PTHR45777">
    <property type="entry name" value="METHIONINE AMINOPEPTIDASE 2"/>
    <property type="match status" value="1"/>
</dbReference>
<gene>
    <name evidence="12" type="ORF">ADEAN_000851600</name>
</gene>
<dbReference type="PROSITE" id="PS01202">
    <property type="entry name" value="MAP_2"/>
    <property type="match status" value="1"/>
</dbReference>
<dbReference type="GO" id="GO:0046872">
    <property type="term" value="F:metal ion binding"/>
    <property type="evidence" value="ECO:0007669"/>
    <property type="project" value="UniProtKB-UniRule"/>
</dbReference>
<dbReference type="GO" id="GO:0006508">
    <property type="term" value="P:proteolysis"/>
    <property type="evidence" value="ECO:0007669"/>
    <property type="project" value="UniProtKB-KW"/>
</dbReference>
<dbReference type="InterPro" id="IPR036390">
    <property type="entry name" value="WH_DNA-bd_sf"/>
</dbReference>
<accession>A0A7G2CPU5</accession>
<dbReference type="OrthoDB" id="7848262at2759"/>
<feature type="binding site" evidence="8">
    <location>
        <position position="247"/>
    </location>
    <ligand>
        <name>a divalent metal cation</name>
        <dbReference type="ChEBI" id="CHEBI:60240"/>
        <label>2</label>
        <note>catalytic</note>
    </ligand>
</feature>
<keyword evidence="7 8" id="KW-0378">Hydrolase</keyword>
<dbReference type="PRINTS" id="PR00599">
    <property type="entry name" value="MAPEPTIDASE"/>
</dbReference>
<feature type="region of interest" description="Disordered" evidence="10">
    <location>
        <begin position="1"/>
        <end position="90"/>
    </location>
</feature>
<dbReference type="SUPFAM" id="SSF46785">
    <property type="entry name" value="Winged helix' DNA-binding domain"/>
    <property type="match status" value="1"/>
</dbReference>
<dbReference type="InterPro" id="IPR000994">
    <property type="entry name" value="Pept_M24"/>
</dbReference>
<evidence type="ECO:0000313" key="12">
    <source>
        <dbReference type="EMBL" id="CAD2220991.1"/>
    </source>
</evidence>
<evidence type="ECO:0000256" key="9">
    <source>
        <dbReference type="RuleBase" id="RU003653"/>
    </source>
</evidence>
<keyword evidence="13" id="KW-1185">Reference proteome</keyword>
<comment type="cofactor">
    <cofactor evidence="3">
        <name>Fe(2+)</name>
        <dbReference type="ChEBI" id="CHEBI:29033"/>
    </cofactor>
</comment>
<feature type="binding site" evidence="8">
    <location>
        <position position="214"/>
    </location>
    <ligand>
        <name>substrate</name>
    </ligand>
</feature>
<comment type="cofactor">
    <cofactor evidence="2">
        <name>Mn(2+)</name>
        <dbReference type="ChEBI" id="CHEBI:29035"/>
    </cofactor>
</comment>
<comment type="function">
    <text evidence="8 9">Cotranslationally removes the N-terminal methionine from nascent proteins. The N-terminal methionine is often cleaved when the second residue in the primary sequence is small and uncharged (Met-Ala-, Cys, Gly, Pro, Ser, Thr, or Val).</text>
</comment>
<dbReference type="Proteomes" id="UP000515908">
    <property type="component" value="Chromosome 19"/>
</dbReference>
<dbReference type="EMBL" id="LR877163">
    <property type="protein sequence ID" value="CAD2220991.1"/>
    <property type="molecule type" value="Genomic_DNA"/>
</dbReference>
<feature type="binding site" evidence="8">
    <location>
        <position position="247"/>
    </location>
    <ligand>
        <name>a divalent metal cation</name>
        <dbReference type="ChEBI" id="CHEBI:60240"/>
        <label>1</label>
    </ligand>
</feature>
<dbReference type="VEuPathDB" id="TriTrypDB:ADEAN_000851600"/>
<dbReference type="EC" id="3.4.11.18" evidence="8"/>
<dbReference type="InterPro" id="IPR002468">
    <property type="entry name" value="Pept_M24A_MAP2"/>
</dbReference>
<evidence type="ECO:0000256" key="8">
    <source>
        <dbReference type="HAMAP-Rule" id="MF_03175"/>
    </source>
</evidence>
<proteinExistence type="inferred from homology"/>
<protein>
    <recommendedName>
        <fullName evidence="8">Methionine aminopeptidase 2</fullName>
        <shortName evidence="8">MAP 2</shortName>
        <shortName evidence="8">MetAP 2</shortName>
        <ecNumber evidence="8">3.4.11.18</ecNumber>
    </recommendedName>
    <alternativeName>
        <fullName evidence="8">Peptidase M</fullName>
    </alternativeName>
</protein>
<dbReference type="AlphaFoldDB" id="A0A7G2CPU5"/>
<dbReference type="HAMAP" id="MF_03175">
    <property type="entry name" value="MetAP_2_euk"/>
    <property type="match status" value="1"/>
</dbReference>
<comment type="similarity">
    <text evidence="8">Belongs to the peptidase M24A family. Methionine aminopeptidase eukaryotic type 2 subfamily.</text>
</comment>
<keyword evidence="8" id="KW-0963">Cytoplasm</keyword>
<dbReference type="NCBIfam" id="TIGR00501">
    <property type="entry name" value="met_pdase_II"/>
    <property type="match status" value="1"/>
</dbReference>
<dbReference type="InterPro" id="IPR036005">
    <property type="entry name" value="Creatinase/aminopeptidase-like"/>
</dbReference>
<feature type="compositionally biased region" description="Basic and acidic residues" evidence="10">
    <location>
        <begin position="48"/>
        <end position="76"/>
    </location>
</feature>
<feature type="compositionally biased region" description="Low complexity" evidence="10">
    <location>
        <begin position="1"/>
        <end position="11"/>
    </location>
</feature>
<comment type="catalytic activity">
    <reaction evidence="1 8 9">
        <text>Release of N-terminal amino acids, preferentially methionine, from peptides and arylamides.</text>
        <dbReference type="EC" id="3.4.11.18"/>
    </reaction>
</comment>
<evidence type="ECO:0000259" key="11">
    <source>
        <dbReference type="Pfam" id="PF00557"/>
    </source>
</evidence>
<evidence type="ECO:0000256" key="5">
    <source>
        <dbReference type="ARBA" id="ARBA00022670"/>
    </source>
</evidence>
<feature type="binding site" evidence="8">
    <location>
        <position position="317"/>
    </location>
    <ligand>
        <name>a divalent metal cation</name>
        <dbReference type="ChEBI" id="CHEBI:60240"/>
        <label>2</label>
        <note>catalytic</note>
    </ligand>
</feature>
<feature type="binding site" evidence="8">
    <location>
        <position position="236"/>
    </location>
    <ligand>
        <name>a divalent metal cation</name>
        <dbReference type="ChEBI" id="CHEBI:60240"/>
        <label>1</label>
    </ligand>
</feature>
<feature type="binding site" evidence="8">
    <location>
        <position position="445"/>
    </location>
    <ligand>
        <name>a divalent metal cation</name>
        <dbReference type="ChEBI" id="CHEBI:60240"/>
        <label>2</label>
        <note>catalytic</note>
    </ligand>
</feature>
<evidence type="ECO:0000256" key="3">
    <source>
        <dbReference type="ARBA" id="ARBA00001954"/>
    </source>
</evidence>
<dbReference type="InterPro" id="IPR036388">
    <property type="entry name" value="WH-like_DNA-bd_sf"/>
</dbReference>
<dbReference type="Pfam" id="PF00557">
    <property type="entry name" value="Peptidase_M24"/>
    <property type="match status" value="1"/>
</dbReference>
<dbReference type="SUPFAM" id="SSF55920">
    <property type="entry name" value="Creatinase/aminopeptidase"/>
    <property type="match status" value="1"/>
</dbReference>
<keyword evidence="4 8" id="KW-0031">Aminopeptidase</keyword>
<name>A0A7G2CPU5_9TRYP</name>
<comment type="cofactor">
    <cofactor evidence="8">
        <name>Co(2+)</name>
        <dbReference type="ChEBI" id="CHEBI:48828"/>
    </cofactor>
    <cofactor evidence="8">
        <name>Zn(2+)</name>
        <dbReference type="ChEBI" id="CHEBI:29105"/>
    </cofactor>
    <cofactor evidence="8">
        <name>Mn(2+)</name>
        <dbReference type="ChEBI" id="CHEBI:29035"/>
    </cofactor>
    <cofactor evidence="8">
        <name>Fe(2+)</name>
        <dbReference type="ChEBI" id="CHEBI:29033"/>
    </cofactor>
    <text evidence="8">Binds 2 divalent metal cations per subunit. Has a high-affinity and a low affinity metal-binding site. The true nature of the physiological cofactor is under debate. The enzyme is active with cobalt, zinc, manganese or divalent iron ions. Most likely, methionine aminopeptidases function as mononuclear Fe(2+)-metalloproteases under physiological conditions, and the catalytically relevant metal-binding site has been assigned to the histidine-containing high-affinity site.</text>
</comment>
<evidence type="ECO:0000256" key="7">
    <source>
        <dbReference type="ARBA" id="ARBA00022801"/>
    </source>
</evidence>
<evidence type="ECO:0000256" key="1">
    <source>
        <dbReference type="ARBA" id="ARBA00000294"/>
    </source>
</evidence>
<dbReference type="InterPro" id="IPR018349">
    <property type="entry name" value="Pept_M24A_MAP2_BS"/>
</dbReference>
<evidence type="ECO:0000256" key="10">
    <source>
        <dbReference type="SAM" id="MobiDB-lite"/>
    </source>
</evidence>
<dbReference type="GO" id="GO:0004239">
    <property type="term" value="F:initiator methionyl aminopeptidase activity"/>
    <property type="evidence" value="ECO:0007669"/>
    <property type="project" value="UniProtKB-UniRule"/>
</dbReference>
<feature type="binding site" evidence="8">
    <location>
        <position position="350"/>
    </location>
    <ligand>
        <name>a divalent metal cation</name>
        <dbReference type="ChEBI" id="CHEBI:60240"/>
        <label>2</label>
        <note>catalytic</note>
    </ligand>
</feature>
<dbReference type="Gene3D" id="3.90.230.10">
    <property type="entry name" value="Creatinase/methionine aminopeptidase superfamily"/>
    <property type="match status" value="1"/>
</dbReference>
<evidence type="ECO:0000256" key="4">
    <source>
        <dbReference type="ARBA" id="ARBA00022438"/>
    </source>
</evidence>
<dbReference type="GO" id="GO:0005737">
    <property type="term" value="C:cytoplasm"/>
    <property type="evidence" value="ECO:0007669"/>
    <property type="project" value="UniProtKB-SubCell"/>
</dbReference>
<dbReference type="GO" id="GO:0070006">
    <property type="term" value="F:metalloaminopeptidase activity"/>
    <property type="evidence" value="ECO:0007669"/>
    <property type="project" value="UniProtKB-UniRule"/>
</dbReference>
<feature type="binding site" evidence="8">
    <location>
        <position position="445"/>
    </location>
    <ligand>
        <name>a divalent metal cation</name>
        <dbReference type="ChEBI" id="CHEBI:60240"/>
        <label>1</label>
    </ligand>
</feature>
<dbReference type="Gene3D" id="1.10.10.10">
    <property type="entry name" value="Winged helix-like DNA-binding domain superfamily/Winged helix DNA-binding domain"/>
    <property type="match status" value="1"/>
</dbReference>
<comment type="subcellular location">
    <subcellularLocation>
        <location evidence="8">Cytoplasm</location>
    </subcellularLocation>
</comment>
<feature type="binding site" evidence="8">
    <location>
        <position position="325"/>
    </location>
    <ligand>
        <name>substrate</name>
    </ligand>
</feature>
<keyword evidence="6 8" id="KW-0479">Metal-binding</keyword>
<evidence type="ECO:0000256" key="6">
    <source>
        <dbReference type="ARBA" id="ARBA00022723"/>
    </source>
</evidence>
<feature type="domain" description="Peptidase M24" evidence="11">
    <location>
        <begin position="151"/>
        <end position="358"/>
    </location>
</feature>
<reference evidence="12 13" key="1">
    <citation type="submission" date="2020-08" db="EMBL/GenBank/DDBJ databases">
        <authorList>
            <person name="Newling K."/>
            <person name="Davey J."/>
            <person name="Forrester S."/>
        </authorList>
    </citation>
    <scope>NUCLEOTIDE SEQUENCE [LARGE SCALE GENOMIC DNA]</scope>
    <source>
        <strain evidence="13">Crithidia deanei Carvalho (ATCC PRA-265)</strain>
    </source>
</reference>
<keyword evidence="5 8" id="KW-0645">Protease</keyword>
<dbReference type="PANTHER" id="PTHR45777:SF2">
    <property type="entry name" value="METHIONINE AMINOPEPTIDASE 2"/>
    <property type="match status" value="1"/>
</dbReference>
<organism evidence="12 13">
    <name type="scientific">Angomonas deanei</name>
    <dbReference type="NCBI Taxonomy" id="59799"/>
    <lineage>
        <taxon>Eukaryota</taxon>
        <taxon>Discoba</taxon>
        <taxon>Euglenozoa</taxon>
        <taxon>Kinetoplastea</taxon>
        <taxon>Metakinetoplastina</taxon>
        <taxon>Trypanosomatida</taxon>
        <taxon>Trypanosomatidae</taxon>
        <taxon>Strigomonadinae</taxon>
        <taxon>Angomonas</taxon>
    </lineage>
</organism>
<evidence type="ECO:0000313" key="13">
    <source>
        <dbReference type="Proteomes" id="UP000515908"/>
    </source>
</evidence>
<sequence length="464" mass="52123">MPPKKNNNNSKKGGKKQDDDDFDTLLAQAVKETKSDAVKNHKNNANHNKSDENNAQKYKSYADKDAVVPSKADHPENPYPPAVEGGKRQTWPEPTLTIKEQFPSGKGFPAGPEMPYTEEMLKVIANDSTQRVTSEEERAMKRASQAAQLEDLREAAEVHRQVRTWAHSWIKPGLPLIYITDKIEKKLNELIVKDGIVRGQAFPTGISINHCAAHFTPNHGEDEKIILEYDDVMKIDFGTQINGRIIDCAWTYAANEVKYENLLKAVRESTYEGIKQAGVDVRLCDVGAAIEEVMESYEVEINNKVFPVKSIRNLCGHNIAPYFIHGGKSVPIIKGGEQVKMEEGELFAIETFGSTGKGYVSEEGDCSHYMLQRGMEGIALRSDKAAQLLKHIQKHYSTLAFCRKWLDRDGQDRHLLYLNQLCDSGAVHRYPPLCDVRGSYTAQVEHTIFLKEGSKEIISKGEDY</sequence>
<dbReference type="InterPro" id="IPR001714">
    <property type="entry name" value="Pept_M24_MAP"/>
</dbReference>
<evidence type="ECO:0000256" key="2">
    <source>
        <dbReference type="ARBA" id="ARBA00001936"/>
    </source>
</evidence>
<dbReference type="CDD" id="cd01088">
    <property type="entry name" value="MetAP2"/>
    <property type="match status" value="1"/>
</dbReference>